<gene>
    <name evidence="1" type="ORF">SAMN05216596_102711</name>
</gene>
<keyword evidence="2" id="KW-1185">Reference proteome</keyword>
<accession>A0A1H0PL37</accession>
<sequence>MCETCFQPVLESTFFSRIDWFVLLQSNPRSGFAVLPLGGFQRIAPAIWPEPCSVL</sequence>
<comment type="caution">
    <text evidence="1">The sequence shown here is derived from an EMBL/GenBank/DDBJ whole genome shotgun (WGS) entry which is preliminary data.</text>
</comment>
<dbReference type="Proteomes" id="UP000183042">
    <property type="component" value="Unassembled WGS sequence"/>
</dbReference>
<organism evidence="1 2">
    <name type="scientific">Pseudomonas congelans</name>
    <dbReference type="NCBI Taxonomy" id="200452"/>
    <lineage>
        <taxon>Bacteria</taxon>
        <taxon>Pseudomonadati</taxon>
        <taxon>Pseudomonadota</taxon>
        <taxon>Gammaproteobacteria</taxon>
        <taxon>Pseudomonadales</taxon>
        <taxon>Pseudomonadaceae</taxon>
        <taxon>Pseudomonas</taxon>
    </lineage>
</organism>
<dbReference type="EMBL" id="FNJH01000002">
    <property type="protein sequence ID" value="SDP05316.1"/>
    <property type="molecule type" value="Genomic_DNA"/>
</dbReference>
<evidence type="ECO:0000313" key="1">
    <source>
        <dbReference type="EMBL" id="SDP05316.1"/>
    </source>
</evidence>
<proteinExistence type="predicted"/>
<name>A0A1H0PL37_9PSED</name>
<reference evidence="1 2" key="1">
    <citation type="submission" date="2016-10" db="EMBL/GenBank/DDBJ databases">
        <authorList>
            <person name="Varghese N."/>
            <person name="Submissions S."/>
        </authorList>
    </citation>
    <scope>NUCLEOTIDE SEQUENCE [LARGE SCALE GENOMIC DNA]</scope>
    <source>
        <strain evidence="1 2">DSM 14939</strain>
    </source>
</reference>
<protein>
    <submittedName>
        <fullName evidence="1">Uncharacterized protein</fullName>
    </submittedName>
</protein>
<evidence type="ECO:0000313" key="2">
    <source>
        <dbReference type="Proteomes" id="UP000183042"/>
    </source>
</evidence>